<dbReference type="Proteomes" id="UP000249799">
    <property type="component" value="Chromosome"/>
</dbReference>
<accession>A0A2Z4FG92</accession>
<dbReference type="RefSeq" id="WP_111331279.1">
    <property type="nucleotide sequence ID" value="NZ_CP030032.1"/>
</dbReference>
<sequence>MLYFSSHHRAAGDLGQGHHTKVGILRMALLLGALGMLFSLTACVPLEEGPSIVSVNLSPSTIQVNRYNGTMNVSIIIDGFEGEIVEADVFIQIPPDSPRDAQKDSITADTGAVILHGVAKTWFQGLEPGLYNIGASVTSNAGETIEQLDLATVTITE</sequence>
<dbReference type="KEGG" id="bsed:DN745_00900"/>
<proteinExistence type="predicted"/>
<dbReference type="EMBL" id="CP030032">
    <property type="protein sequence ID" value="AWV87962.1"/>
    <property type="molecule type" value="Genomic_DNA"/>
</dbReference>
<dbReference type="OrthoDB" id="10006144at2"/>
<gene>
    <name evidence="1" type="ORF">DN745_00900</name>
</gene>
<reference evidence="1 2" key="1">
    <citation type="submission" date="2018-06" db="EMBL/GenBank/DDBJ databases">
        <title>Lujinxingia sediminis gen. nov. sp. nov., a new facultative anaerobic member of the class Deltaproteobacteria, and proposal of Lujinxingaceae fam. nov.</title>
        <authorList>
            <person name="Guo L.-Y."/>
            <person name="Li C.-M."/>
            <person name="Wang S."/>
            <person name="Du Z.-J."/>
        </authorList>
    </citation>
    <scope>NUCLEOTIDE SEQUENCE [LARGE SCALE GENOMIC DNA]</scope>
    <source>
        <strain evidence="1 2">FA350</strain>
    </source>
</reference>
<dbReference type="AlphaFoldDB" id="A0A2Z4FG92"/>
<evidence type="ECO:0000313" key="1">
    <source>
        <dbReference type="EMBL" id="AWV87962.1"/>
    </source>
</evidence>
<keyword evidence="2" id="KW-1185">Reference proteome</keyword>
<evidence type="ECO:0000313" key="2">
    <source>
        <dbReference type="Proteomes" id="UP000249799"/>
    </source>
</evidence>
<organism evidence="1 2">
    <name type="scientific">Bradymonas sediminis</name>
    <dbReference type="NCBI Taxonomy" id="1548548"/>
    <lineage>
        <taxon>Bacteria</taxon>
        <taxon>Deltaproteobacteria</taxon>
        <taxon>Bradymonadales</taxon>
        <taxon>Bradymonadaceae</taxon>
        <taxon>Bradymonas</taxon>
    </lineage>
</organism>
<protein>
    <submittedName>
        <fullName evidence="1">Uncharacterized protein</fullName>
    </submittedName>
</protein>
<name>A0A2Z4FG92_9DELT</name>